<dbReference type="Gene3D" id="3.90.550.10">
    <property type="entry name" value="Spore Coat Polysaccharide Biosynthesis Protein SpsA, Chain A"/>
    <property type="match status" value="1"/>
</dbReference>
<dbReference type="InterPro" id="IPR025877">
    <property type="entry name" value="MobA-like_NTP_Trfase"/>
</dbReference>
<dbReference type="Gene3D" id="1.10.10.10">
    <property type="entry name" value="Winged helix-like DNA-binding domain superfamily/Winged helix DNA-binding domain"/>
    <property type="match status" value="1"/>
</dbReference>
<dbReference type="SUPFAM" id="SSF46785">
    <property type="entry name" value="Winged helix' DNA-binding domain"/>
    <property type="match status" value="1"/>
</dbReference>
<sequence>MQAKENKITGGIIVAAGKKTDPRVLSPLLKIGSITVVKRIVLTFQQAGISPIVIITGYKAEEIEHDLADYGVIFLRNEHYETSQMFDSAKIGLTFLRDKCEQVLFSPVTAALFTPATLQRMLACRAKVVLPSYQGKPGHPLLLANELIPRLLAYDGDRGMRGAIQNLGIESCRLDTDDEGICRNMDDIGRWDALLKKHSQQILHPFLRISIENESLFFNSRTKLLLILIQDTHSVRSACRHIALSYSKAWNMINQLEQALGYAVVARKHGGSNGGKTYLTAEGAQFLAKFQQFEENVRQYAKNEFDRWFINRTFL</sequence>
<evidence type="ECO:0000259" key="1">
    <source>
        <dbReference type="Pfam" id="PF12804"/>
    </source>
</evidence>
<keyword evidence="3" id="KW-1185">Reference proteome</keyword>
<dbReference type="KEGG" id="sted:SPTER_36140"/>
<dbReference type="PANTHER" id="PTHR30432">
    <property type="entry name" value="TRANSCRIPTIONAL REGULATOR MODE"/>
    <property type="match status" value="1"/>
</dbReference>
<dbReference type="InterPro" id="IPR051815">
    <property type="entry name" value="Molybdate_resp_trans_reg"/>
</dbReference>
<keyword evidence="2" id="KW-0548">Nucleotidyltransferase</keyword>
<dbReference type="InterPro" id="IPR036390">
    <property type="entry name" value="WH_DNA-bd_sf"/>
</dbReference>
<evidence type="ECO:0000313" key="2">
    <source>
        <dbReference type="EMBL" id="QDR82192.1"/>
    </source>
</evidence>
<dbReference type="GO" id="GO:0016779">
    <property type="term" value="F:nucleotidyltransferase activity"/>
    <property type="evidence" value="ECO:0007669"/>
    <property type="project" value="UniProtKB-KW"/>
</dbReference>
<evidence type="ECO:0000313" key="3">
    <source>
        <dbReference type="Proteomes" id="UP000320776"/>
    </source>
</evidence>
<dbReference type="CDD" id="cd04182">
    <property type="entry name" value="GT_2_like_f"/>
    <property type="match status" value="1"/>
</dbReference>
<feature type="domain" description="MobA-like NTP transferase" evidence="1">
    <location>
        <begin position="12"/>
        <end position="166"/>
    </location>
</feature>
<dbReference type="PANTHER" id="PTHR30432:SF1">
    <property type="entry name" value="DNA-BINDING TRANSCRIPTIONAL DUAL REGULATOR MODE"/>
    <property type="match status" value="1"/>
</dbReference>
<dbReference type="EMBL" id="CP036259">
    <property type="protein sequence ID" value="QDR82192.1"/>
    <property type="molecule type" value="Genomic_DNA"/>
</dbReference>
<dbReference type="Pfam" id="PF12804">
    <property type="entry name" value="NTP_transf_3"/>
    <property type="match status" value="1"/>
</dbReference>
<dbReference type="InterPro" id="IPR029044">
    <property type="entry name" value="Nucleotide-diphossugar_trans"/>
</dbReference>
<name>A0A517DXX5_9FIRM</name>
<gene>
    <name evidence="2" type="ORF">SPTER_36140</name>
</gene>
<proteinExistence type="predicted"/>
<accession>A0A517DXX5</accession>
<reference evidence="2 3" key="1">
    <citation type="submission" date="2019-02" db="EMBL/GenBank/DDBJ databases">
        <title>Closed genome of Sporomusa termitida DSM 4440.</title>
        <authorList>
            <person name="Poehlein A."/>
            <person name="Daniel R."/>
        </authorList>
    </citation>
    <scope>NUCLEOTIDE SEQUENCE [LARGE SCALE GENOMIC DNA]</scope>
    <source>
        <strain evidence="2 3">DSM 4440</strain>
    </source>
</reference>
<organism evidence="2 3">
    <name type="scientific">Sporomusa termitida</name>
    <dbReference type="NCBI Taxonomy" id="2377"/>
    <lineage>
        <taxon>Bacteria</taxon>
        <taxon>Bacillati</taxon>
        <taxon>Bacillota</taxon>
        <taxon>Negativicutes</taxon>
        <taxon>Selenomonadales</taxon>
        <taxon>Sporomusaceae</taxon>
        <taxon>Sporomusa</taxon>
    </lineage>
</organism>
<keyword evidence="2" id="KW-0808">Transferase</keyword>
<protein>
    <submittedName>
        <fullName evidence="2">Molybdenum cofactor cytidylyltransferase</fullName>
    </submittedName>
</protein>
<dbReference type="OrthoDB" id="285216at2"/>
<dbReference type="InterPro" id="IPR036388">
    <property type="entry name" value="WH-like_DNA-bd_sf"/>
</dbReference>
<dbReference type="SUPFAM" id="SSF53448">
    <property type="entry name" value="Nucleotide-diphospho-sugar transferases"/>
    <property type="match status" value="1"/>
</dbReference>
<dbReference type="Proteomes" id="UP000320776">
    <property type="component" value="Chromosome"/>
</dbReference>
<dbReference type="RefSeq" id="WP_144351608.1">
    <property type="nucleotide sequence ID" value="NZ_CP036259.1"/>
</dbReference>
<dbReference type="AlphaFoldDB" id="A0A517DXX5"/>